<reference evidence="3" key="4">
    <citation type="journal article" date="2015" name="G3 (Bethesda)">
        <title>Genome sequences of three phytopathogenic species of the Magnaporthaceae family of fungi.</title>
        <authorList>
            <person name="Okagaki L.H."/>
            <person name="Nunes C.C."/>
            <person name="Sailsbery J."/>
            <person name="Clay B."/>
            <person name="Brown D."/>
            <person name="John T."/>
            <person name="Oh Y."/>
            <person name="Young N."/>
            <person name="Fitzgerald M."/>
            <person name="Haas B.J."/>
            <person name="Zeng Q."/>
            <person name="Young S."/>
            <person name="Adiconis X."/>
            <person name="Fan L."/>
            <person name="Levin J.Z."/>
            <person name="Mitchell T.K."/>
            <person name="Okubara P.A."/>
            <person name="Farman M.L."/>
            <person name="Kohn L.M."/>
            <person name="Birren B."/>
            <person name="Ma L.-J."/>
            <person name="Dean R.A."/>
        </authorList>
    </citation>
    <scope>NUCLEOTIDE SEQUENCE</scope>
    <source>
        <strain evidence="3">ATCC 64411 / 73-15</strain>
    </source>
</reference>
<evidence type="ECO:0000313" key="2">
    <source>
        <dbReference type="EMBL" id="KLU82415.1"/>
    </source>
</evidence>
<evidence type="ECO:0000256" key="1">
    <source>
        <dbReference type="SAM" id="MobiDB-lite"/>
    </source>
</evidence>
<evidence type="ECO:0000313" key="3">
    <source>
        <dbReference type="EnsemblFungi" id="MAPG_01487T0"/>
    </source>
</evidence>
<dbReference type="Proteomes" id="UP000011715">
    <property type="component" value="Unassembled WGS sequence"/>
</dbReference>
<dbReference type="AlphaFoldDB" id="A0A0C4DNU1"/>
<dbReference type="EMBL" id="ADBL01000359">
    <property type="status" value="NOT_ANNOTATED_CDS"/>
    <property type="molecule type" value="Genomic_DNA"/>
</dbReference>
<proteinExistence type="predicted"/>
<dbReference type="EnsemblFungi" id="MAPG_01487T0">
    <property type="protein sequence ID" value="MAPG_01487T0"/>
    <property type="gene ID" value="MAPG_01487"/>
</dbReference>
<sequence>MPTWATGPKQMGHLFFDVYADPAQGIPTAYLDGFCISLEPSNPEAACLPTFRRDGPPRRPFWLQKLSSNGEALTWRGQSGLGNHNPWHETPIRNKEATRPGLVFAAMLPRRECGGSGYEIDVNTQIRGPPRGGKELALRQATQPPPDRRRVLAFAGGLPLGCIDIARKILAYGSHPTSARVLLLCSAR</sequence>
<reference evidence="2" key="3">
    <citation type="submission" date="2011-03" db="EMBL/GenBank/DDBJ databases">
        <title>Annotation of Magnaporthe poae ATCC 64411.</title>
        <authorList>
            <person name="Ma L.-J."/>
            <person name="Dead R."/>
            <person name="Young S.K."/>
            <person name="Zeng Q."/>
            <person name="Gargeya S."/>
            <person name="Fitzgerald M."/>
            <person name="Haas B."/>
            <person name="Abouelleil A."/>
            <person name="Alvarado L."/>
            <person name="Arachchi H.M."/>
            <person name="Berlin A."/>
            <person name="Brown A."/>
            <person name="Chapman S.B."/>
            <person name="Chen Z."/>
            <person name="Dunbar C."/>
            <person name="Freedman E."/>
            <person name="Gearin G."/>
            <person name="Gellesch M."/>
            <person name="Goldberg J."/>
            <person name="Griggs A."/>
            <person name="Gujja S."/>
            <person name="Heiman D."/>
            <person name="Howarth C."/>
            <person name="Larson L."/>
            <person name="Lui A."/>
            <person name="MacDonald P.J.P."/>
            <person name="Mehta T."/>
            <person name="Montmayeur A."/>
            <person name="Murphy C."/>
            <person name="Neiman D."/>
            <person name="Pearson M."/>
            <person name="Priest M."/>
            <person name="Roberts A."/>
            <person name="Saif S."/>
            <person name="Shea T."/>
            <person name="Shenoy N."/>
            <person name="Sisk P."/>
            <person name="Stolte C."/>
            <person name="Sykes S."/>
            <person name="Yandava C."/>
            <person name="Wortman J."/>
            <person name="Nusbaum C."/>
            <person name="Birren B."/>
        </authorList>
    </citation>
    <scope>NUCLEOTIDE SEQUENCE</scope>
    <source>
        <strain evidence="2">ATCC 64411</strain>
    </source>
</reference>
<gene>
    <name evidence="2" type="ORF">MAPG_01487</name>
</gene>
<dbReference type="EMBL" id="GL876966">
    <property type="protein sequence ID" value="KLU82415.1"/>
    <property type="molecule type" value="Genomic_DNA"/>
</dbReference>
<keyword evidence="4" id="KW-1185">Reference proteome</keyword>
<name>A0A0C4DNU1_MAGP6</name>
<accession>A0A0C4DNU1</accession>
<protein>
    <submittedName>
        <fullName evidence="2 3">Uncharacterized protein</fullName>
    </submittedName>
</protein>
<reference evidence="4" key="2">
    <citation type="submission" date="2010-05" db="EMBL/GenBank/DDBJ databases">
        <title>The genome sequence of Magnaporthe poae strain ATCC 64411.</title>
        <authorList>
            <person name="Ma L.-J."/>
            <person name="Dead R."/>
            <person name="Young S."/>
            <person name="Zeng Q."/>
            <person name="Koehrsen M."/>
            <person name="Alvarado L."/>
            <person name="Berlin A."/>
            <person name="Chapman S.B."/>
            <person name="Chen Z."/>
            <person name="Freedman E."/>
            <person name="Gellesch M."/>
            <person name="Goldberg J."/>
            <person name="Griggs A."/>
            <person name="Gujja S."/>
            <person name="Heilman E.R."/>
            <person name="Heiman D."/>
            <person name="Hepburn T."/>
            <person name="Howarth C."/>
            <person name="Jen D."/>
            <person name="Larson L."/>
            <person name="Mehta T."/>
            <person name="Neiman D."/>
            <person name="Pearson M."/>
            <person name="Roberts A."/>
            <person name="Saif S."/>
            <person name="Shea T."/>
            <person name="Shenoy N."/>
            <person name="Sisk P."/>
            <person name="Stolte C."/>
            <person name="Sykes S."/>
            <person name="Walk T."/>
            <person name="White J."/>
            <person name="Yandava C."/>
            <person name="Haas B."/>
            <person name="Nusbaum C."/>
            <person name="Birren B."/>
        </authorList>
    </citation>
    <scope>NUCLEOTIDE SEQUENCE [LARGE SCALE GENOMIC DNA]</scope>
    <source>
        <strain evidence="4">ATCC 64411 / 73-15</strain>
    </source>
</reference>
<dbReference type="VEuPathDB" id="FungiDB:MAPG_01487"/>
<reference evidence="3" key="5">
    <citation type="submission" date="2015-06" db="UniProtKB">
        <authorList>
            <consortium name="EnsemblFungi"/>
        </authorList>
    </citation>
    <scope>IDENTIFICATION</scope>
    <source>
        <strain evidence="3">ATCC 64411</strain>
    </source>
</reference>
<reference evidence="2" key="1">
    <citation type="submission" date="2010-05" db="EMBL/GenBank/DDBJ databases">
        <title>The Genome Sequence of Magnaporthe poae strain ATCC 64411.</title>
        <authorList>
            <consortium name="The Broad Institute Genome Sequencing Platform"/>
            <consortium name="Broad Institute Genome Sequencing Center for Infectious Disease"/>
            <person name="Ma L.-J."/>
            <person name="Dead R."/>
            <person name="Young S."/>
            <person name="Zeng Q."/>
            <person name="Koehrsen M."/>
            <person name="Alvarado L."/>
            <person name="Berlin A."/>
            <person name="Chapman S.B."/>
            <person name="Chen Z."/>
            <person name="Freedman E."/>
            <person name="Gellesch M."/>
            <person name="Goldberg J."/>
            <person name="Griggs A."/>
            <person name="Gujja S."/>
            <person name="Heilman E.R."/>
            <person name="Heiman D."/>
            <person name="Hepburn T."/>
            <person name="Howarth C."/>
            <person name="Jen D."/>
            <person name="Larson L."/>
            <person name="Mehta T."/>
            <person name="Neiman D."/>
            <person name="Pearson M."/>
            <person name="Roberts A."/>
            <person name="Saif S."/>
            <person name="Shea T."/>
            <person name="Shenoy N."/>
            <person name="Sisk P."/>
            <person name="Stolte C."/>
            <person name="Sykes S."/>
            <person name="Walk T."/>
            <person name="White J."/>
            <person name="Yandava C."/>
            <person name="Haas B."/>
            <person name="Nusbaum C."/>
            <person name="Birren B."/>
        </authorList>
    </citation>
    <scope>NUCLEOTIDE SEQUENCE</scope>
    <source>
        <strain evidence="2">ATCC 64411</strain>
    </source>
</reference>
<feature type="region of interest" description="Disordered" evidence="1">
    <location>
        <begin position="120"/>
        <end position="145"/>
    </location>
</feature>
<organism evidence="3 4">
    <name type="scientific">Magnaporthiopsis poae (strain ATCC 64411 / 73-15)</name>
    <name type="common">Kentucky bluegrass fungus</name>
    <name type="synonym">Magnaporthe poae</name>
    <dbReference type="NCBI Taxonomy" id="644358"/>
    <lineage>
        <taxon>Eukaryota</taxon>
        <taxon>Fungi</taxon>
        <taxon>Dikarya</taxon>
        <taxon>Ascomycota</taxon>
        <taxon>Pezizomycotina</taxon>
        <taxon>Sordariomycetes</taxon>
        <taxon>Sordariomycetidae</taxon>
        <taxon>Magnaporthales</taxon>
        <taxon>Magnaporthaceae</taxon>
        <taxon>Magnaporthiopsis</taxon>
    </lineage>
</organism>
<evidence type="ECO:0000313" key="4">
    <source>
        <dbReference type="Proteomes" id="UP000011715"/>
    </source>
</evidence>